<dbReference type="Proteomes" id="UP001310387">
    <property type="component" value="Unassembled WGS sequence"/>
</dbReference>
<dbReference type="Pfam" id="PF07690">
    <property type="entry name" value="MFS_1"/>
    <property type="match status" value="1"/>
</dbReference>
<feature type="transmembrane region" description="Helical" evidence="6">
    <location>
        <begin position="55"/>
        <end position="74"/>
    </location>
</feature>
<feature type="transmembrane region" description="Helical" evidence="6">
    <location>
        <begin position="206"/>
        <end position="227"/>
    </location>
</feature>
<feature type="transmembrane region" description="Helical" evidence="6">
    <location>
        <begin position="86"/>
        <end position="103"/>
    </location>
</feature>
<gene>
    <name evidence="8" type="ORF">V5O49_13790</name>
</gene>
<feature type="transmembrane region" description="Helical" evidence="6">
    <location>
        <begin position="115"/>
        <end position="132"/>
    </location>
</feature>
<dbReference type="PROSITE" id="PS50850">
    <property type="entry name" value="MFS"/>
    <property type="match status" value="1"/>
</dbReference>
<dbReference type="InterPro" id="IPR011701">
    <property type="entry name" value="MFS"/>
</dbReference>
<accession>A0ABU7ZA20</accession>
<dbReference type="Gene3D" id="1.20.1720.10">
    <property type="entry name" value="Multidrug resistance protein D"/>
    <property type="match status" value="1"/>
</dbReference>
<evidence type="ECO:0000256" key="3">
    <source>
        <dbReference type="ARBA" id="ARBA00022989"/>
    </source>
</evidence>
<keyword evidence="9" id="KW-1185">Reference proteome</keyword>
<evidence type="ECO:0000256" key="2">
    <source>
        <dbReference type="ARBA" id="ARBA00022692"/>
    </source>
</evidence>
<feature type="transmembrane region" description="Helical" evidence="6">
    <location>
        <begin position="401"/>
        <end position="427"/>
    </location>
</feature>
<keyword evidence="2 6" id="KW-0812">Transmembrane</keyword>
<dbReference type="Gene3D" id="1.20.1250.20">
    <property type="entry name" value="MFS general substrate transporter like domains"/>
    <property type="match status" value="1"/>
</dbReference>
<dbReference type="InterPro" id="IPR036259">
    <property type="entry name" value="MFS_trans_sf"/>
</dbReference>
<feature type="transmembrane region" description="Helical" evidence="6">
    <location>
        <begin position="477"/>
        <end position="499"/>
    </location>
</feature>
<feature type="transmembrane region" description="Helical" evidence="6">
    <location>
        <begin position="20"/>
        <end position="43"/>
    </location>
</feature>
<feature type="transmembrane region" description="Helical" evidence="6">
    <location>
        <begin position="233"/>
        <end position="255"/>
    </location>
</feature>
<dbReference type="PRINTS" id="PR01036">
    <property type="entry name" value="TCRTETB"/>
</dbReference>
<feature type="domain" description="Major facilitator superfamily (MFS) profile" evidence="7">
    <location>
        <begin position="20"/>
        <end position="503"/>
    </location>
</feature>
<keyword evidence="3 6" id="KW-1133">Transmembrane helix</keyword>
<reference evidence="8" key="2">
    <citation type="submission" date="2024-02" db="EMBL/GenBank/DDBJ databases">
        <authorList>
            <person name="Prathaban M."/>
            <person name="Mythili R."/>
            <person name="Sharmila Devi N."/>
            <person name="Sobanaa M."/>
            <person name="Prathiviraj R."/>
            <person name="Selvin J."/>
        </authorList>
    </citation>
    <scope>NUCLEOTIDE SEQUENCE</scope>
    <source>
        <strain evidence="8">MP1014</strain>
    </source>
</reference>
<evidence type="ECO:0000313" key="8">
    <source>
        <dbReference type="EMBL" id="MEG3616201.1"/>
    </source>
</evidence>
<dbReference type="InterPro" id="IPR020846">
    <property type="entry name" value="MFS_dom"/>
</dbReference>
<keyword evidence="4 6" id="KW-0472">Membrane</keyword>
<feature type="transmembrane region" description="Helical" evidence="6">
    <location>
        <begin position="312"/>
        <end position="329"/>
    </location>
</feature>
<reference evidence="8" key="1">
    <citation type="journal article" date="2024" name="Antonie Van Leeuwenhoek">
        <title>Isoptericola haloaureus sp. nov., a dimorphic actinobacterium isolated from mangrove sediments of southeast India, implicating biosaline agricultural significance through nitrogen fixation and salt tolerance genes.</title>
        <authorList>
            <person name="Prathaban M."/>
            <person name="Prathiviraj R."/>
            <person name="Ravichandran M."/>
            <person name="Natarajan S.D."/>
            <person name="Sobanaa M."/>
            <person name="Hari Krishna Kumar S."/>
            <person name="Chandrasekar V."/>
            <person name="Selvin J."/>
        </authorList>
    </citation>
    <scope>NUCLEOTIDE SEQUENCE</scope>
    <source>
        <strain evidence="8">MP1014</strain>
    </source>
</reference>
<feature type="transmembrane region" description="Helical" evidence="6">
    <location>
        <begin position="144"/>
        <end position="166"/>
    </location>
</feature>
<feature type="transmembrane region" description="Helical" evidence="6">
    <location>
        <begin position="275"/>
        <end position="300"/>
    </location>
</feature>
<comment type="caution">
    <text evidence="8">The sequence shown here is derived from an EMBL/GenBank/DDBJ whole genome shotgun (WGS) entry which is preliminary data.</text>
</comment>
<dbReference type="PANTHER" id="PTHR23501:SF197">
    <property type="entry name" value="COMD"/>
    <property type="match status" value="1"/>
</dbReference>
<proteinExistence type="predicted"/>
<evidence type="ECO:0000256" key="5">
    <source>
        <dbReference type="SAM" id="MobiDB-lite"/>
    </source>
</evidence>
<feature type="transmembrane region" description="Helical" evidence="6">
    <location>
        <begin position="341"/>
        <end position="360"/>
    </location>
</feature>
<evidence type="ECO:0000256" key="6">
    <source>
        <dbReference type="SAM" id="Phobius"/>
    </source>
</evidence>
<feature type="compositionally biased region" description="Low complexity" evidence="5">
    <location>
        <begin position="538"/>
        <end position="557"/>
    </location>
</feature>
<feature type="transmembrane region" description="Helical" evidence="6">
    <location>
        <begin position="172"/>
        <end position="194"/>
    </location>
</feature>
<name>A0ABU7ZA20_9MICO</name>
<evidence type="ECO:0000256" key="4">
    <source>
        <dbReference type="ARBA" id="ARBA00023136"/>
    </source>
</evidence>
<evidence type="ECO:0000313" key="9">
    <source>
        <dbReference type="Proteomes" id="UP001310387"/>
    </source>
</evidence>
<dbReference type="EMBL" id="JBAGLP010000118">
    <property type="protein sequence ID" value="MEG3616201.1"/>
    <property type="molecule type" value="Genomic_DNA"/>
</dbReference>
<evidence type="ECO:0000259" key="7">
    <source>
        <dbReference type="PROSITE" id="PS50850"/>
    </source>
</evidence>
<evidence type="ECO:0000256" key="1">
    <source>
        <dbReference type="ARBA" id="ARBA00004651"/>
    </source>
</evidence>
<sequence>MTDTTAGRTPAMTRRETLEALSGILLGVFVSLLATTIVSTALPRIVADLDGSQHAYTWVVTAMLLTMTISTPLWGKLADLTNRKTLIQIALVITVVSAASAGFAQNMEMLITSRALQGIGAGGLMSLATVLMSDIISPRERGKYMGLMGGVMAVAQIGGPLLGGLITDSVGWRYTFFVGVPFAVVALVVLQKTLHLPARPPRAVRIDYVGAGLIAVGVALLLLWVTFAGDQFAWASWQTAAMVGAAAVALLGAVLAERRAPEPIIPLHLFRNRTFVLSIVASAAVGVAMFGTAVFLAQYLQLARGMTPTQSGLQTIPMVVGTMLGGIVLGRIISRTGRYKAIMIGGAVVLTASLFGMSTIGTGTSLVVLSVFLFGLGLSVGALMQNLVLATQNTLDLRDMGAGTATVAFFRSLGGAIGVSALGAVLASDVRDELARGLAELGVPTSAIGGSTGAVPDMSALPGPVADVVASAYTEGITGIFLVAVPLAVVALVAICFIVEIPLGERSGIEQTRDLAAQQDADEPAEHGTDVTDRTDGPATVAAPSTTAATTPVAARD</sequence>
<feature type="transmembrane region" description="Helical" evidence="6">
    <location>
        <begin position="366"/>
        <end position="389"/>
    </location>
</feature>
<comment type="subcellular location">
    <subcellularLocation>
        <location evidence="1">Cell membrane</location>
        <topology evidence="1">Multi-pass membrane protein</topology>
    </subcellularLocation>
</comment>
<protein>
    <submittedName>
        <fullName evidence="8">MDR family MFS transporter</fullName>
    </submittedName>
</protein>
<feature type="region of interest" description="Disordered" evidence="5">
    <location>
        <begin position="512"/>
        <end position="557"/>
    </location>
</feature>
<feature type="compositionally biased region" description="Basic and acidic residues" evidence="5">
    <location>
        <begin position="524"/>
        <end position="536"/>
    </location>
</feature>
<dbReference type="RefSeq" id="WP_332902702.1">
    <property type="nucleotide sequence ID" value="NZ_JBAGLP010000118.1"/>
</dbReference>
<dbReference type="CDD" id="cd17502">
    <property type="entry name" value="MFS_Azr1_MDR_like"/>
    <property type="match status" value="1"/>
</dbReference>
<dbReference type="SUPFAM" id="SSF103473">
    <property type="entry name" value="MFS general substrate transporter"/>
    <property type="match status" value="1"/>
</dbReference>
<organism evidence="8 9">
    <name type="scientific">Isoptericola haloaureus</name>
    <dbReference type="NCBI Taxonomy" id="1542902"/>
    <lineage>
        <taxon>Bacteria</taxon>
        <taxon>Bacillati</taxon>
        <taxon>Actinomycetota</taxon>
        <taxon>Actinomycetes</taxon>
        <taxon>Micrococcales</taxon>
        <taxon>Promicromonosporaceae</taxon>
        <taxon>Isoptericola</taxon>
    </lineage>
</organism>
<dbReference type="PANTHER" id="PTHR23501">
    <property type="entry name" value="MAJOR FACILITATOR SUPERFAMILY"/>
    <property type="match status" value="1"/>
</dbReference>